<dbReference type="EMBL" id="CAJVQB010027759">
    <property type="protein sequence ID" value="CAG8811118.1"/>
    <property type="molecule type" value="Genomic_DNA"/>
</dbReference>
<evidence type="ECO:0000313" key="1">
    <source>
        <dbReference type="EMBL" id="CAG8811118.1"/>
    </source>
</evidence>
<protein>
    <submittedName>
        <fullName evidence="1">46026_t:CDS:1</fullName>
    </submittedName>
</protein>
<dbReference type="Proteomes" id="UP000789901">
    <property type="component" value="Unassembled WGS sequence"/>
</dbReference>
<keyword evidence="2" id="KW-1185">Reference proteome</keyword>
<comment type="caution">
    <text evidence="1">The sequence shown here is derived from an EMBL/GenBank/DDBJ whole genome shotgun (WGS) entry which is preliminary data.</text>
</comment>
<gene>
    <name evidence="1" type="ORF">GMARGA_LOCUS25265</name>
</gene>
<organism evidence="1 2">
    <name type="scientific">Gigaspora margarita</name>
    <dbReference type="NCBI Taxonomy" id="4874"/>
    <lineage>
        <taxon>Eukaryota</taxon>
        <taxon>Fungi</taxon>
        <taxon>Fungi incertae sedis</taxon>
        <taxon>Mucoromycota</taxon>
        <taxon>Glomeromycotina</taxon>
        <taxon>Glomeromycetes</taxon>
        <taxon>Diversisporales</taxon>
        <taxon>Gigasporaceae</taxon>
        <taxon>Gigaspora</taxon>
    </lineage>
</organism>
<proteinExistence type="predicted"/>
<accession>A0ABN7W2Y3</accession>
<feature type="non-terminal residue" evidence="1">
    <location>
        <position position="1"/>
    </location>
</feature>
<sequence length="79" mass="8580">VNSFIANNDNDVSESSITTSLSMRSLRSSKISTLSSASSNRVEIDNTQLIGLPLSPVVQNRNDIGKKRTRANTEKASKK</sequence>
<evidence type="ECO:0000313" key="2">
    <source>
        <dbReference type="Proteomes" id="UP000789901"/>
    </source>
</evidence>
<reference evidence="1 2" key="1">
    <citation type="submission" date="2021-06" db="EMBL/GenBank/DDBJ databases">
        <authorList>
            <person name="Kallberg Y."/>
            <person name="Tangrot J."/>
            <person name="Rosling A."/>
        </authorList>
    </citation>
    <scope>NUCLEOTIDE SEQUENCE [LARGE SCALE GENOMIC DNA]</scope>
    <source>
        <strain evidence="1 2">120-4 pot B 10/14</strain>
    </source>
</reference>
<name>A0ABN7W2Y3_GIGMA</name>